<dbReference type="EMBL" id="CM015730">
    <property type="protein sequence ID" value="KAF3703375.1"/>
    <property type="molecule type" value="Genomic_DNA"/>
</dbReference>
<reference evidence="3" key="2">
    <citation type="submission" date="2019-02" db="EMBL/GenBank/DDBJ databases">
        <title>Opniocepnalus argus Var Kimnra genome.</title>
        <authorList>
            <person name="Zhou C."/>
            <person name="Xiao S."/>
        </authorList>
    </citation>
    <scope>NUCLEOTIDE SEQUENCE [LARGE SCALE GENOMIC DNA]</scope>
</reference>
<protein>
    <submittedName>
        <fullName evidence="2">Uncharacterized protein</fullName>
    </submittedName>
</protein>
<keyword evidence="3" id="KW-1185">Reference proteome</keyword>
<reference evidence="2 3" key="1">
    <citation type="submission" date="2019-02" db="EMBL/GenBank/DDBJ databases">
        <title>Opniocepnalus argus genome.</title>
        <authorList>
            <person name="Zhou C."/>
            <person name="Xiao S."/>
        </authorList>
    </citation>
    <scope>NUCLEOTIDE SEQUENCE [LARGE SCALE GENOMIC DNA]</scope>
    <source>
        <strain evidence="2">OARG1902GOOAL</strain>
        <tissue evidence="2">Muscle</tissue>
    </source>
</reference>
<proteinExistence type="predicted"/>
<accession>A0A6G1QLE8</accession>
<dbReference type="AlphaFoldDB" id="A0A6G1QLE8"/>
<sequence length="59" mass="6498">MSRTFTQLVSPSGRHCSKVPEDGHTDAPQSTDIPRVKSDAVHPNTVIYSFNTASKSTYF</sequence>
<feature type="region of interest" description="Disordered" evidence="1">
    <location>
        <begin position="1"/>
        <end position="38"/>
    </location>
</feature>
<evidence type="ECO:0000313" key="2">
    <source>
        <dbReference type="EMBL" id="KAF3703375.1"/>
    </source>
</evidence>
<feature type="compositionally biased region" description="Polar residues" evidence="1">
    <location>
        <begin position="1"/>
        <end position="10"/>
    </location>
</feature>
<evidence type="ECO:0000256" key="1">
    <source>
        <dbReference type="SAM" id="MobiDB-lite"/>
    </source>
</evidence>
<organism evidence="2 3">
    <name type="scientific">Channa argus</name>
    <name type="common">Northern snakehead</name>
    <name type="synonym">Ophicephalus argus</name>
    <dbReference type="NCBI Taxonomy" id="215402"/>
    <lineage>
        <taxon>Eukaryota</taxon>
        <taxon>Metazoa</taxon>
        <taxon>Chordata</taxon>
        <taxon>Craniata</taxon>
        <taxon>Vertebrata</taxon>
        <taxon>Euteleostomi</taxon>
        <taxon>Actinopterygii</taxon>
        <taxon>Neopterygii</taxon>
        <taxon>Teleostei</taxon>
        <taxon>Neoteleostei</taxon>
        <taxon>Acanthomorphata</taxon>
        <taxon>Anabantaria</taxon>
        <taxon>Anabantiformes</taxon>
        <taxon>Channoidei</taxon>
        <taxon>Channidae</taxon>
        <taxon>Channa</taxon>
    </lineage>
</organism>
<gene>
    <name evidence="2" type="ORF">EXN66_Car019063</name>
</gene>
<evidence type="ECO:0000313" key="3">
    <source>
        <dbReference type="Proteomes" id="UP000503349"/>
    </source>
</evidence>
<dbReference type="Proteomes" id="UP000503349">
    <property type="component" value="Chromosome 19"/>
</dbReference>
<name>A0A6G1QLE8_CHAAH</name>